<organism evidence="2 3">
    <name type="scientific">Nocardia veterana</name>
    <dbReference type="NCBI Taxonomy" id="132249"/>
    <lineage>
        <taxon>Bacteria</taxon>
        <taxon>Bacillati</taxon>
        <taxon>Actinomycetota</taxon>
        <taxon>Actinomycetes</taxon>
        <taxon>Mycobacteriales</taxon>
        <taxon>Nocardiaceae</taxon>
        <taxon>Nocardia</taxon>
    </lineage>
</organism>
<evidence type="ECO:0000259" key="1">
    <source>
        <dbReference type="Pfam" id="PF00156"/>
    </source>
</evidence>
<keyword evidence="2" id="KW-0808">Transferase</keyword>
<sequence>MPFTDRREAGRRLVARLRPFRDPSAIVLGVPRGGVPVAYEVATALDLPLDIAVVHKLRVPGRTRLIFGAVAEHGVRVVDDDAVVRAFVSPAERNGVERDAREAVLRTAVRYRRRHPAPILAGRTVIVVDDGVSTGATARAAIALARSRGAARVVLAVPVGSCRAVRALSGHADNVICLETPALFHSIGHWYRDFLPVPETAVAELLLRAAQPKPSSSGPIRLR</sequence>
<dbReference type="EMBL" id="JAAXPE010000001">
    <property type="protein sequence ID" value="NKY84063.1"/>
    <property type="molecule type" value="Genomic_DNA"/>
</dbReference>
<feature type="domain" description="Phosphoribosyltransferase" evidence="1">
    <location>
        <begin position="26"/>
        <end position="177"/>
    </location>
</feature>
<evidence type="ECO:0000313" key="3">
    <source>
        <dbReference type="Proteomes" id="UP000523447"/>
    </source>
</evidence>
<accession>A0A7X6LT30</accession>
<keyword evidence="2" id="KW-0328">Glycosyltransferase</keyword>
<keyword evidence="3" id="KW-1185">Reference proteome</keyword>
<dbReference type="InterPro" id="IPR029057">
    <property type="entry name" value="PRTase-like"/>
</dbReference>
<dbReference type="GO" id="GO:0016757">
    <property type="term" value="F:glycosyltransferase activity"/>
    <property type="evidence" value="ECO:0007669"/>
    <property type="project" value="UniProtKB-KW"/>
</dbReference>
<gene>
    <name evidence="2" type="ORF">HGA07_00280</name>
</gene>
<dbReference type="Gene3D" id="3.40.50.2020">
    <property type="match status" value="1"/>
</dbReference>
<reference evidence="2 3" key="1">
    <citation type="submission" date="2020-04" db="EMBL/GenBank/DDBJ databases">
        <title>MicrobeNet Type strains.</title>
        <authorList>
            <person name="Nicholson A.C."/>
        </authorList>
    </citation>
    <scope>NUCLEOTIDE SEQUENCE [LARGE SCALE GENOMIC DNA]</scope>
    <source>
        <strain evidence="2 3">DSM 44445</strain>
    </source>
</reference>
<dbReference type="Pfam" id="PF00156">
    <property type="entry name" value="Pribosyltran"/>
    <property type="match status" value="1"/>
</dbReference>
<dbReference type="Gene3D" id="3.30.1310.20">
    <property type="entry name" value="PRTase-like"/>
    <property type="match status" value="1"/>
</dbReference>
<dbReference type="AlphaFoldDB" id="A0A7X6LT30"/>
<dbReference type="SUPFAM" id="SSF53271">
    <property type="entry name" value="PRTase-like"/>
    <property type="match status" value="1"/>
</dbReference>
<dbReference type="RefSeq" id="WP_051031138.1">
    <property type="nucleotide sequence ID" value="NZ_CAWPHS010000001.1"/>
</dbReference>
<comment type="caution">
    <text evidence="2">The sequence shown here is derived from an EMBL/GenBank/DDBJ whole genome shotgun (WGS) entry which is preliminary data.</text>
</comment>
<proteinExistence type="predicted"/>
<dbReference type="CDD" id="cd06223">
    <property type="entry name" value="PRTases_typeI"/>
    <property type="match status" value="1"/>
</dbReference>
<protein>
    <submittedName>
        <fullName evidence="2">Phosphoribosyltransferase</fullName>
    </submittedName>
</protein>
<dbReference type="Proteomes" id="UP000523447">
    <property type="component" value="Unassembled WGS sequence"/>
</dbReference>
<evidence type="ECO:0000313" key="2">
    <source>
        <dbReference type="EMBL" id="NKY84063.1"/>
    </source>
</evidence>
<name>A0A7X6LT30_9NOCA</name>
<dbReference type="InterPro" id="IPR000836">
    <property type="entry name" value="PRTase_dom"/>
</dbReference>